<keyword evidence="3" id="KW-1185">Reference proteome</keyword>
<accession>A3IVC4</accession>
<name>A3IVC4_9CHRO</name>
<gene>
    <name evidence="2" type="ORF">CY0110_08501</name>
</gene>
<evidence type="ECO:0000313" key="2">
    <source>
        <dbReference type="EMBL" id="EAZ89593.1"/>
    </source>
</evidence>
<dbReference type="Proteomes" id="UP000003781">
    <property type="component" value="Unassembled WGS sequence"/>
</dbReference>
<organism evidence="2 3">
    <name type="scientific">Crocosphaera chwakensis CCY0110</name>
    <dbReference type="NCBI Taxonomy" id="391612"/>
    <lineage>
        <taxon>Bacteria</taxon>
        <taxon>Bacillati</taxon>
        <taxon>Cyanobacteriota</taxon>
        <taxon>Cyanophyceae</taxon>
        <taxon>Oscillatoriophycideae</taxon>
        <taxon>Chroococcales</taxon>
        <taxon>Aphanothecaceae</taxon>
        <taxon>Crocosphaera</taxon>
        <taxon>Crocosphaera chwakensis</taxon>
    </lineage>
</organism>
<reference evidence="2 3" key="1">
    <citation type="submission" date="2007-03" db="EMBL/GenBank/DDBJ databases">
        <authorList>
            <person name="Stal L."/>
            <person name="Ferriera S."/>
            <person name="Johnson J."/>
            <person name="Kravitz S."/>
            <person name="Beeson K."/>
            <person name="Sutton G."/>
            <person name="Rogers Y.-H."/>
            <person name="Friedman R."/>
            <person name="Frazier M."/>
            <person name="Venter J.C."/>
        </authorList>
    </citation>
    <scope>NUCLEOTIDE SEQUENCE [LARGE SCALE GENOMIC DNA]</scope>
    <source>
        <strain evidence="2 3">CCY0110</strain>
    </source>
</reference>
<dbReference type="AlphaFoldDB" id="A3IVC4"/>
<evidence type="ECO:0000313" key="3">
    <source>
        <dbReference type="Proteomes" id="UP000003781"/>
    </source>
</evidence>
<protein>
    <submittedName>
        <fullName evidence="2">Uncharacterized protein</fullName>
    </submittedName>
</protein>
<dbReference type="EMBL" id="AAXW01000041">
    <property type="protein sequence ID" value="EAZ89593.1"/>
    <property type="molecule type" value="Genomic_DNA"/>
</dbReference>
<feature type="region of interest" description="Disordered" evidence="1">
    <location>
        <begin position="36"/>
        <end position="57"/>
    </location>
</feature>
<evidence type="ECO:0000256" key="1">
    <source>
        <dbReference type="SAM" id="MobiDB-lite"/>
    </source>
</evidence>
<sequence length="79" mass="9146">MKPDTLTNLNTWNYRNPYRFLGKLVEILSRLIARETESSRGKGMSEKANALGNARNRGSKFALHRKMADFRQVFNDKSK</sequence>
<comment type="caution">
    <text evidence="2">The sequence shown here is derived from an EMBL/GenBank/DDBJ whole genome shotgun (WGS) entry which is preliminary data.</text>
</comment>
<feature type="compositionally biased region" description="Basic and acidic residues" evidence="1">
    <location>
        <begin position="36"/>
        <end position="45"/>
    </location>
</feature>
<proteinExistence type="predicted"/>